<proteinExistence type="inferred from homology"/>
<dbReference type="Gene3D" id="2.20.25.190">
    <property type="match status" value="1"/>
</dbReference>
<evidence type="ECO:0000256" key="6">
    <source>
        <dbReference type="ARBA" id="ARBA00022771"/>
    </source>
</evidence>
<dbReference type="AlphaFoldDB" id="D8U4V0"/>
<dbReference type="GO" id="GO:0008270">
    <property type="term" value="F:zinc ion binding"/>
    <property type="evidence" value="ECO:0007669"/>
    <property type="project" value="UniProtKB-KW"/>
</dbReference>
<evidence type="ECO:0000256" key="9">
    <source>
        <dbReference type="ARBA" id="ARBA00023163"/>
    </source>
</evidence>
<comment type="subcellular location">
    <subcellularLocation>
        <location evidence="2 11">Nucleus</location>
    </subcellularLocation>
</comment>
<evidence type="ECO:0000313" key="12">
    <source>
        <dbReference type="EMBL" id="EFJ45253.1"/>
    </source>
</evidence>
<dbReference type="Proteomes" id="UP000001058">
    <property type="component" value="Unassembled WGS sequence"/>
</dbReference>
<dbReference type="Pfam" id="PF05129">
    <property type="entry name" value="Zn_ribbon_Elf1"/>
    <property type="match status" value="1"/>
</dbReference>
<evidence type="ECO:0000256" key="5">
    <source>
        <dbReference type="ARBA" id="ARBA00022723"/>
    </source>
</evidence>
<evidence type="ECO:0000313" key="13">
    <source>
        <dbReference type="Proteomes" id="UP000001058"/>
    </source>
</evidence>
<evidence type="ECO:0000256" key="4">
    <source>
        <dbReference type="ARBA" id="ARBA00014973"/>
    </source>
</evidence>
<accession>D8U4V0</accession>
<dbReference type="InParanoid" id="D8U4V0"/>
<dbReference type="FunFam" id="2.20.25.190:FF:000001">
    <property type="entry name" value="Transcription elongation factor 1 homolog"/>
    <property type="match status" value="1"/>
</dbReference>
<evidence type="ECO:0000256" key="8">
    <source>
        <dbReference type="ARBA" id="ARBA00023015"/>
    </source>
</evidence>
<evidence type="ECO:0000256" key="10">
    <source>
        <dbReference type="ARBA" id="ARBA00023242"/>
    </source>
</evidence>
<keyword evidence="5 11" id="KW-0479">Metal-binding</keyword>
<reference evidence="12 13" key="1">
    <citation type="journal article" date="2010" name="Science">
        <title>Genomic analysis of organismal complexity in the multicellular green alga Volvox carteri.</title>
        <authorList>
            <person name="Prochnik S.E."/>
            <person name="Umen J."/>
            <person name="Nedelcu A.M."/>
            <person name="Hallmann A."/>
            <person name="Miller S.M."/>
            <person name="Nishii I."/>
            <person name="Ferris P."/>
            <person name="Kuo A."/>
            <person name="Mitros T."/>
            <person name="Fritz-Laylin L.K."/>
            <person name="Hellsten U."/>
            <person name="Chapman J."/>
            <person name="Simakov O."/>
            <person name="Rensing S.A."/>
            <person name="Terry A."/>
            <person name="Pangilinan J."/>
            <person name="Kapitonov V."/>
            <person name="Jurka J."/>
            <person name="Salamov A."/>
            <person name="Shapiro H."/>
            <person name="Schmutz J."/>
            <person name="Grimwood J."/>
            <person name="Lindquist E."/>
            <person name="Lucas S."/>
            <person name="Grigoriev I.V."/>
            <person name="Schmitt R."/>
            <person name="Kirk D."/>
            <person name="Rokhsar D.S."/>
        </authorList>
    </citation>
    <scope>NUCLEOTIDE SEQUENCE [LARGE SCALE GENOMIC DNA]</scope>
    <source>
        <strain evidence="13">f. Nagariensis / Eve</strain>
    </source>
</reference>
<sequence length="141" mass="15520">MGKRKGRNSGQQAIAAARKRARTTLPSRFECPFCNMHKTVVCTLQSDRGRASVACEQCGMSYNTTCRTLTEPVDVYHEWLDACEAAVHEGDGDAAEAEPSCTTPRRPPCLRSAQDWAGQPPPGHYLLDPVEHLPTEVSCKF</sequence>
<comment type="function">
    <text evidence="1 11">Transcription elongation factor implicated in the maintenance of proper chromatin structure in actively transcribed regions.</text>
</comment>
<dbReference type="InterPro" id="IPR038567">
    <property type="entry name" value="T_Elf1_sf"/>
</dbReference>
<keyword evidence="8 11" id="KW-0805">Transcription regulation</keyword>
<evidence type="ECO:0000256" key="2">
    <source>
        <dbReference type="ARBA" id="ARBA00004123"/>
    </source>
</evidence>
<keyword evidence="13" id="KW-1185">Reference proteome</keyword>
<dbReference type="GeneID" id="9616353"/>
<dbReference type="SUPFAM" id="SSF57783">
    <property type="entry name" value="Zinc beta-ribbon"/>
    <property type="match status" value="1"/>
</dbReference>
<protein>
    <recommendedName>
        <fullName evidence="4 11">Transcription elongation factor 1 homolog</fullName>
    </recommendedName>
</protein>
<dbReference type="GO" id="GO:0008023">
    <property type="term" value="C:transcription elongation factor complex"/>
    <property type="evidence" value="ECO:0007669"/>
    <property type="project" value="TreeGrafter"/>
</dbReference>
<gene>
    <name evidence="12" type="ORF">VOLCADRAFT_94457</name>
</gene>
<organism evidence="13">
    <name type="scientific">Volvox carteri f. nagariensis</name>
    <dbReference type="NCBI Taxonomy" id="3068"/>
    <lineage>
        <taxon>Eukaryota</taxon>
        <taxon>Viridiplantae</taxon>
        <taxon>Chlorophyta</taxon>
        <taxon>core chlorophytes</taxon>
        <taxon>Chlorophyceae</taxon>
        <taxon>CS clade</taxon>
        <taxon>Chlamydomonadales</taxon>
        <taxon>Volvocaceae</taxon>
        <taxon>Volvox</taxon>
    </lineage>
</organism>
<keyword evidence="6 11" id="KW-0863">Zinc-finger</keyword>
<dbReference type="PANTHER" id="PTHR20934:SF0">
    <property type="entry name" value="TRANSCRIPTION ELONGATION FACTOR 1 HOMOLOG"/>
    <property type="match status" value="1"/>
</dbReference>
<keyword evidence="9 11" id="KW-0804">Transcription</keyword>
<keyword evidence="10 11" id="KW-0539">Nucleus</keyword>
<dbReference type="OrthoDB" id="445983at2759"/>
<dbReference type="STRING" id="3068.D8U4V0"/>
<name>D8U4V0_VOLCA</name>
<dbReference type="KEGG" id="vcn:VOLCADRAFT_94457"/>
<dbReference type="GO" id="GO:0006368">
    <property type="term" value="P:transcription elongation by RNA polymerase II"/>
    <property type="evidence" value="ECO:0007669"/>
    <property type="project" value="TreeGrafter"/>
</dbReference>
<evidence type="ECO:0000256" key="1">
    <source>
        <dbReference type="ARBA" id="ARBA00003357"/>
    </source>
</evidence>
<evidence type="ECO:0000256" key="11">
    <source>
        <dbReference type="RuleBase" id="RU364033"/>
    </source>
</evidence>
<comment type="similarity">
    <text evidence="3 11">Belongs to the ELOF1 family.</text>
</comment>
<dbReference type="eggNOG" id="KOG3214">
    <property type="taxonomic scope" value="Eukaryota"/>
</dbReference>
<evidence type="ECO:0000256" key="7">
    <source>
        <dbReference type="ARBA" id="ARBA00022833"/>
    </source>
</evidence>
<dbReference type="RefSeq" id="XP_002953629.1">
    <property type="nucleotide sequence ID" value="XM_002953583.1"/>
</dbReference>
<dbReference type="InterPro" id="IPR007808">
    <property type="entry name" value="Elf1"/>
</dbReference>
<keyword evidence="7 11" id="KW-0862">Zinc</keyword>
<dbReference type="PANTHER" id="PTHR20934">
    <property type="entry name" value="TRANSCRIPTION ELONGATION FACTOR 1 HOMOLOG"/>
    <property type="match status" value="1"/>
</dbReference>
<dbReference type="EMBL" id="GL378358">
    <property type="protein sequence ID" value="EFJ45253.1"/>
    <property type="molecule type" value="Genomic_DNA"/>
</dbReference>
<dbReference type="GO" id="GO:0000993">
    <property type="term" value="F:RNA polymerase II complex binding"/>
    <property type="evidence" value="ECO:0007669"/>
    <property type="project" value="TreeGrafter"/>
</dbReference>
<evidence type="ECO:0000256" key="3">
    <source>
        <dbReference type="ARBA" id="ARBA00009730"/>
    </source>
</evidence>